<accession>A0A8S1TH95</accession>
<dbReference type="AlphaFoldDB" id="A0A8S1TH95"/>
<sequence length="470" mass="56737">MVCEIHKLEIIALDLDTSEKDSFNTCAKINNIKISTIEQAIDRISSLKTQKKRKQDKKIEMIMDFKNTVLKIFQKKFKVKQQPKFIRYKEKNNLYLKAFKSSRIFKMMPNHYLNFFHQSSKTNKFNFNEIANLLMEFLNNLNSYLITLHIFKLSTHSRMLNRRSIKQANMFKVNQWPKKIKIIIKKLDDRFACVDCISDYPHCQYRTIEKVNQEWNSSKQQQDRNLNDLKLMRQDKQEKLNQLIALIRKIITNNLMKSVNRQLHNFQQPKQLIFVNSSKSLSKDQVMKNQFQILVIQFGTKKKSNPRIQKLNTKNQRIYCFQKRLKTNWSTQNNIINQNSKRHQIFYKKIMKFKGLIYNINKFQSLLKEVMNNQFKTRIRRALKFFQINLLLTEFIQSNNSKILISPIKKQQQQNEINSWFYKSYILSKIFQNYTDKFQNDFNNQKNFVILKQLTRFGQNTINQNKRVRR</sequence>
<protein>
    <submittedName>
        <fullName evidence="2">Uncharacterized protein</fullName>
    </submittedName>
</protein>
<comment type="caution">
    <text evidence="2">The sequence shown here is derived from an EMBL/GenBank/DDBJ whole genome shotgun (WGS) entry which is preliminary data.</text>
</comment>
<organism evidence="2 3">
    <name type="scientific">Paramecium octaurelia</name>
    <dbReference type="NCBI Taxonomy" id="43137"/>
    <lineage>
        <taxon>Eukaryota</taxon>
        <taxon>Sar</taxon>
        <taxon>Alveolata</taxon>
        <taxon>Ciliophora</taxon>
        <taxon>Intramacronucleata</taxon>
        <taxon>Oligohymenophorea</taxon>
        <taxon>Peniculida</taxon>
        <taxon>Parameciidae</taxon>
        <taxon>Paramecium</taxon>
    </lineage>
</organism>
<dbReference type="Proteomes" id="UP000683925">
    <property type="component" value="Unassembled WGS sequence"/>
</dbReference>
<name>A0A8S1TH95_PAROT</name>
<keyword evidence="3" id="KW-1185">Reference proteome</keyword>
<feature type="coiled-coil region" evidence="1">
    <location>
        <begin position="219"/>
        <end position="246"/>
    </location>
</feature>
<gene>
    <name evidence="2" type="ORF">POCTA_138.1.T0240012</name>
</gene>
<keyword evidence="1" id="KW-0175">Coiled coil</keyword>
<evidence type="ECO:0000313" key="2">
    <source>
        <dbReference type="EMBL" id="CAD8150596.1"/>
    </source>
</evidence>
<evidence type="ECO:0000256" key="1">
    <source>
        <dbReference type="SAM" id="Coils"/>
    </source>
</evidence>
<proteinExistence type="predicted"/>
<reference evidence="2" key="1">
    <citation type="submission" date="2021-01" db="EMBL/GenBank/DDBJ databases">
        <authorList>
            <consortium name="Genoscope - CEA"/>
            <person name="William W."/>
        </authorList>
    </citation>
    <scope>NUCLEOTIDE SEQUENCE</scope>
</reference>
<dbReference type="EMBL" id="CAJJDP010000024">
    <property type="protein sequence ID" value="CAD8150596.1"/>
    <property type="molecule type" value="Genomic_DNA"/>
</dbReference>
<evidence type="ECO:0000313" key="3">
    <source>
        <dbReference type="Proteomes" id="UP000683925"/>
    </source>
</evidence>